<evidence type="ECO:0000256" key="1">
    <source>
        <dbReference type="SAM" id="MobiDB-lite"/>
    </source>
</evidence>
<protein>
    <submittedName>
        <fullName evidence="2">Uncharacterized protein</fullName>
    </submittedName>
</protein>
<evidence type="ECO:0000313" key="3">
    <source>
        <dbReference type="Proteomes" id="UP000053260"/>
    </source>
</evidence>
<feature type="region of interest" description="Disordered" evidence="1">
    <location>
        <begin position="1"/>
        <end position="21"/>
    </location>
</feature>
<sequence length="102" mass="11605">MDRRRRSRRSLGCRPRRGTGRQRLALADRPAGGLAVHLRAVEPLRTVTGDADYQQIARLLLGSRACHQHLGTTAEFEDCRTALRHDLKRMRNLVKTLDQHGL</sequence>
<feature type="compositionally biased region" description="Basic residues" evidence="1">
    <location>
        <begin position="1"/>
        <end position="20"/>
    </location>
</feature>
<gene>
    <name evidence="2" type="ORF">AQJ91_33735</name>
</gene>
<dbReference type="OrthoDB" id="3677745at2"/>
<evidence type="ECO:0000313" key="2">
    <source>
        <dbReference type="EMBL" id="KUO16738.1"/>
    </source>
</evidence>
<dbReference type="AlphaFoldDB" id="A0A101UTT3"/>
<proteinExistence type="predicted"/>
<dbReference type="Proteomes" id="UP000053260">
    <property type="component" value="Unassembled WGS sequence"/>
</dbReference>
<keyword evidence="3" id="KW-1185">Reference proteome</keyword>
<organism evidence="2 3">
    <name type="scientific">Streptomyces dysideae</name>
    <dbReference type="NCBI Taxonomy" id="909626"/>
    <lineage>
        <taxon>Bacteria</taxon>
        <taxon>Bacillati</taxon>
        <taxon>Actinomycetota</taxon>
        <taxon>Actinomycetes</taxon>
        <taxon>Kitasatosporales</taxon>
        <taxon>Streptomycetaceae</taxon>
        <taxon>Streptomyces</taxon>
    </lineage>
</organism>
<dbReference type="EMBL" id="LMXB01000083">
    <property type="protein sequence ID" value="KUO16738.1"/>
    <property type="molecule type" value="Genomic_DNA"/>
</dbReference>
<accession>A0A101UTT3</accession>
<dbReference type="RefSeq" id="WP_067029223.1">
    <property type="nucleotide sequence ID" value="NZ_KQ949102.1"/>
</dbReference>
<comment type="caution">
    <text evidence="2">The sequence shown here is derived from an EMBL/GenBank/DDBJ whole genome shotgun (WGS) entry which is preliminary data.</text>
</comment>
<reference evidence="2 3" key="1">
    <citation type="submission" date="2015-10" db="EMBL/GenBank/DDBJ databases">
        <title>Draft genome sequence of Streptomyces sp. RV15, isolated from a marine sponge.</title>
        <authorList>
            <person name="Ruckert C."/>
            <person name="Abdelmohsen U.R."/>
            <person name="Winkler A."/>
            <person name="Hentschel U."/>
            <person name="Kalinowski J."/>
            <person name="Kampfer P."/>
            <person name="Glaeser S."/>
        </authorList>
    </citation>
    <scope>NUCLEOTIDE SEQUENCE [LARGE SCALE GENOMIC DNA]</scope>
    <source>
        <strain evidence="2 3">RV15</strain>
    </source>
</reference>
<dbReference type="STRING" id="909626.AQJ91_33735"/>
<name>A0A101UTT3_9ACTN</name>